<name>A0ABU5IW63_9BACI</name>
<dbReference type="Proteomes" id="UP001290455">
    <property type="component" value="Unassembled WGS sequence"/>
</dbReference>
<accession>A0ABU5IW63</accession>
<sequence>MKKKGTYILIILLLPLIFFTVDFSLAKNNKPPIFAIKTAMYKDGGTKAYQGLGYKVVDYNQMDGRKDVVFISPFINWGEPE</sequence>
<organism evidence="1 2">
    <name type="scientific">Robertmurraya mangrovi</name>
    <dbReference type="NCBI Taxonomy" id="3098077"/>
    <lineage>
        <taxon>Bacteria</taxon>
        <taxon>Bacillati</taxon>
        <taxon>Bacillota</taxon>
        <taxon>Bacilli</taxon>
        <taxon>Bacillales</taxon>
        <taxon>Bacillaceae</taxon>
        <taxon>Robertmurraya</taxon>
    </lineage>
</organism>
<protein>
    <submittedName>
        <fullName evidence="1">Uncharacterized protein</fullName>
    </submittedName>
</protein>
<keyword evidence="2" id="KW-1185">Reference proteome</keyword>
<dbReference type="RefSeq" id="WP_322445671.1">
    <property type="nucleotide sequence ID" value="NZ_JAXOFX010000003.1"/>
</dbReference>
<evidence type="ECO:0000313" key="1">
    <source>
        <dbReference type="EMBL" id="MDZ5471375.1"/>
    </source>
</evidence>
<proteinExistence type="predicted"/>
<evidence type="ECO:0000313" key="2">
    <source>
        <dbReference type="Proteomes" id="UP001290455"/>
    </source>
</evidence>
<dbReference type="EMBL" id="JAXOFX010000003">
    <property type="protein sequence ID" value="MDZ5471375.1"/>
    <property type="molecule type" value="Genomic_DNA"/>
</dbReference>
<reference evidence="1 2" key="1">
    <citation type="submission" date="2023-11" db="EMBL/GenBank/DDBJ databases">
        <title>Bacillus jintuensis, isolated from a mudflat on the Beibu Gulf coast.</title>
        <authorList>
            <person name="Li M."/>
        </authorList>
    </citation>
    <scope>NUCLEOTIDE SEQUENCE [LARGE SCALE GENOMIC DNA]</scope>
    <source>
        <strain evidence="1 2">31A1R</strain>
    </source>
</reference>
<gene>
    <name evidence="1" type="ORF">SM124_06405</name>
</gene>
<comment type="caution">
    <text evidence="1">The sequence shown here is derived from an EMBL/GenBank/DDBJ whole genome shotgun (WGS) entry which is preliminary data.</text>
</comment>